<dbReference type="EMBL" id="FOEQ01000006">
    <property type="protein sequence ID" value="SER23102.1"/>
    <property type="molecule type" value="Genomic_DNA"/>
</dbReference>
<dbReference type="GeneID" id="93675316"/>
<dbReference type="PROSITE" id="PS50088">
    <property type="entry name" value="ANK_REPEAT"/>
    <property type="match status" value="1"/>
</dbReference>
<organism evidence="1 2">
    <name type="scientific">Pseudomonas soli</name>
    <dbReference type="NCBI Taxonomy" id="1306993"/>
    <lineage>
        <taxon>Bacteria</taxon>
        <taxon>Pseudomonadati</taxon>
        <taxon>Pseudomonadota</taxon>
        <taxon>Gammaproteobacteria</taxon>
        <taxon>Pseudomonadales</taxon>
        <taxon>Pseudomonadaceae</taxon>
        <taxon>Pseudomonas</taxon>
    </lineage>
</organism>
<name>A0A1H9MHD4_9PSED</name>
<dbReference type="Proteomes" id="UP000199221">
    <property type="component" value="Unassembled WGS sequence"/>
</dbReference>
<dbReference type="SMR" id="A0A1H9MHD4"/>
<dbReference type="AlphaFoldDB" id="A0A1H9MHD4"/>
<dbReference type="PANTHER" id="PTHR24171:SF9">
    <property type="entry name" value="ANKYRIN REPEAT DOMAIN-CONTAINING PROTEIN 39"/>
    <property type="match status" value="1"/>
</dbReference>
<dbReference type="PROSITE" id="PS50297">
    <property type="entry name" value="ANK_REP_REGION"/>
    <property type="match status" value="1"/>
</dbReference>
<dbReference type="RefSeq" id="WP_023629709.1">
    <property type="nucleotide sequence ID" value="NZ_CP009365.1"/>
</dbReference>
<protein>
    <submittedName>
        <fullName evidence="1">Suppressor of fused protein (SUFU)</fullName>
    </submittedName>
</protein>
<dbReference type="InterPro" id="IPR002110">
    <property type="entry name" value="Ankyrin_rpt"/>
</dbReference>
<dbReference type="Gene3D" id="1.25.40.20">
    <property type="entry name" value="Ankyrin repeat-containing domain"/>
    <property type="match status" value="1"/>
</dbReference>
<sequence length="384" mass="41955">MIDWQQLYEKHETKLDRLYDDVEEGKLERLRAFAQKYPELLVLPRYGEADEEGLLHMAARAGQTANCGLLLELGLAPNQPYVDEGHASALELAASEGHLETCVCLLDAGAWVDGLPLSVCPPLYAAAQSGHNEVVALLLTRGAQVNRLHRRANDSALDAAREWGHQRTVDLLLEHGARSINDVEGADAEGAGQAIVTFVHNTAGWVLPTEFCPPSEDPRSTLHVSLIDSKTDYKLLFTSGLYQVAPMTELFLCLPGDWALPQAGLPVPDAWCFPVRMLARLAATTFEHGPVAEGMLFQRDDPQFADLRWPCAVDALLAVDKPWNKHGDDVRIPESDKVTLLTLAPVKFTGKGAPTAKALAALIERKRKASWKALALEGPTEAPV</sequence>
<gene>
    <name evidence="1" type="ORF">SAMN05216230_106223</name>
</gene>
<reference evidence="1 2" key="1">
    <citation type="submission" date="2016-10" db="EMBL/GenBank/DDBJ databases">
        <authorList>
            <person name="de Groot N.N."/>
        </authorList>
    </citation>
    <scope>NUCLEOTIDE SEQUENCE [LARGE SCALE GENOMIC DNA]</scope>
    <source>
        <strain evidence="1 2">LMG 27941</strain>
    </source>
</reference>
<dbReference type="InterPro" id="IPR036770">
    <property type="entry name" value="Ankyrin_rpt-contain_sf"/>
</dbReference>
<evidence type="ECO:0000313" key="2">
    <source>
        <dbReference type="Proteomes" id="UP000199221"/>
    </source>
</evidence>
<evidence type="ECO:0000313" key="1">
    <source>
        <dbReference type="EMBL" id="SER23102.1"/>
    </source>
</evidence>
<dbReference type="Pfam" id="PF12796">
    <property type="entry name" value="Ank_2"/>
    <property type="match status" value="1"/>
</dbReference>
<dbReference type="SMART" id="SM00248">
    <property type="entry name" value="ANK"/>
    <property type="match status" value="4"/>
</dbReference>
<dbReference type="KEGG" id="pmos:O165_025265"/>
<proteinExistence type="predicted"/>
<accession>A0A1H9MHD4</accession>
<dbReference type="PANTHER" id="PTHR24171">
    <property type="entry name" value="ANKYRIN REPEAT DOMAIN-CONTAINING PROTEIN 39-RELATED"/>
    <property type="match status" value="1"/>
</dbReference>
<dbReference type="SUPFAM" id="SSF48403">
    <property type="entry name" value="Ankyrin repeat"/>
    <property type="match status" value="1"/>
</dbReference>